<dbReference type="InterPro" id="IPR001757">
    <property type="entry name" value="P_typ_ATPase"/>
</dbReference>
<feature type="transmembrane region" description="Helical" evidence="11">
    <location>
        <begin position="472"/>
        <end position="494"/>
    </location>
</feature>
<dbReference type="PRINTS" id="PR00119">
    <property type="entry name" value="CATATPASE"/>
</dbReference>
<dbReference type="InterPro" id="IPR023214">
    <property type="entry name" value="HAD_sf"/>
</dbReference>
<feature type="transmembrane region" description="Helical" evidence="11">
    <location>
        <begin position="670"/>
        <end position="697"/>
    </location>
</feature>
<dbReference type="InterPro" id="IPR008250">
    <property type="entry name" value="ATPase_P-typ_transduc_dom_A_sf"/>
</dbReference>
<feature type="transmembrane region" description="Helical" evidence="11">
    <location>
        <begin position="227"/>
        <end position="249"/>
    </location>
</feature>
<evidence type="ECO:0000256" key="11">
    <source>
        <dbReference type="SAM" id="Phobius"/>
    </source>
</evidence>
<evidence type="ECO:0000256" key="7">
    <source>
        <dbReference type="ARBA" id="ARBA00022842"/>
    </source>
</evidence>
<sequence length="1381" mass="153170">MTLLRSSTTSALLWLVGLVGHTDLLKGVQADFGDTVDRSFECPAFTTCPVICAKRLSDCPVQQCPQGTILCPNGDCTPCPDSDCTNAATENPCAAKWWLQRNPCPSESDAAQHRACGNVACPKTDEFEEKCYESFQDPWYDDMALCEDEIKDSGADFNAKPLSILGIWLFGLTAAVFFWTRCNNYHVNACQSLDDADVVAGGDSAAATSTLEGKTQTGYTTPFLGRLLYYAVILTLLGFQLLLLAFTWASYNENQEESLRAFETTWVIGFLWTFLFKYPTSIRAVFYRRCDLSVATIICVSVPRTEKKTEVMESPVDVNAANRRSLKGMSVVALAMVRGITSCTSFMLGYFFNLPGKGGATLHFFPVEYYNHGGSAPQRYFVYSFRRYNFDGQAQKYIPGHLKVADNVGDLQQVAVNRHGLNEQQVLERLEKIGPNVIDMKKPLLSSCIAQEFAKPFYTYQNFILWTWMPLYYFYLALVHGSVIVVGGFTVALFRYRNESNLYKLTHQEGTVNVLRNGKYVPVEHSEVVPGDMVEVSSGKLYTDMVLIRTEGLLVDESALTGESTPMPKTAMDIATESPETVYDPLLQHRKHTLSAGTYVLESEVKNNLAIVVATGSYTSKGQLLRDVFSYERHSFQFDKEVGIVFLILTIECIAAFILVWNLIDEQPVYAWFYGMYVVSTLLPPLLPTVFTVSVGISEDRLSKLKIACSNSEDILVAGKVTKAVFDKTGTLTRQGLDFVSARCSSSWEQESHDIDDDVLMGMTCCHNLTLSKNTGDLIGNPVDRTMFAASGGSFVDRGSRSARYIQDSRGRTISIEKQFDFDHHRMTQSVICKLPDGSLLAYVKGSGENVQRLCTPESLPSDFGSSIRDSAKSGTYQISLAKKRIGPKTDLSRITRDELETGLSLVGVINFKNVLRNETPDTIRHLEVGEVQCIMATGDSLLTGITIAKECGMIKSGVKVLFCSDVPGPDEDFKWIDEATETQSSLPPIEQLVSGAAGVELAVSGAVWEALVQRDMILAGKMANVIRVYGRCTPYHKVSVVTTFVNMGAIVMMCGDGGNDCGALKTAHVGVALSDAEASVVSPFTSIDKSIESVVHIVREGRCALASAFASYKYIIMYGQIEAFNNVCNAYFLINFSEYCWVFMDGIWMLTMSLTLPLAQAADRLSPSRPTASLLGPITLFSVCGILFWNLIFAILAMFVLFQQDWFQCRKWANEDASNLSVIGDNYEAETLFLITGLQYITTAIAYNFGYEFRQGWRKNKWFILSAAVFIALHVYITLVPGKLSCVFRVNCDNDNVLYSVANGATIPIQNAFNTTEMPMSFRWTLLILMALNTACIVTWDYYVVNGTRRKMGRRKRDASAKFVMKSDLSLHESDGEALT</sequence>
<dbReference type="InterPro" id="IPR004014">
    <property type="entry name" value="ATPase_P-typ_cation-transptr_N"/>
</dbReference>
<dbReference type="InterPro" id="IPR044492">
    <property type="entry name" value="P_typ_ATPase_HD_dom"/>
</dbReference>
<feature type="chain" id="PRO_5030984779" description="Cation-transporting P-type ATPase N-terminal domain-containing protein" evidence="12">
    <location>
        <begin position="31"/>
        <end position="1381"/>
    </location>
</feature>
<keyword evidence="3 11" id="KW-0812">Transmembrane</keyword>
<dbReference type="GO" id="GO:0016020">
    <property type="term" value="C:membrane"/>
    <property type="evidence" value="ECO:0007669"/>
    <property type="project" value="UniProtKB-SubCell"/>
</dbReference>
<evidence type="ECO:0000313" key="15">
    <source>
        <dbReference type="EMBL" id="CAE0405862.1"/>
    </source>
</evidence>
<feature type="transmembrane region" description="Helical" evidence="11">
    <location>
        <begin position="261"/>
        <end position="279"/>
    </location>
</feature>
<evidence type="ECO:0000256" key="9">
    <source>
        <dbReference type="ARBA" id="ARBA00022989"/>
    </source>
</evidence>
<dbReference type="InterPro" id="IPR059000">
    <property type="entry name" value="ATPase_P-type_domA"/>
</dbReference>
<dbReference type="GO" id="GO:0019829">
    <property type="term" value="F:ATPase-coupled monoatomic cation transmembrane transporter activity"/>
    <property type="evidence" value="ECO:0007669"/>
    <property type="project" value="TreeGrafter"/>
</dbReference>
<dbReference type="InterPro" id="IPR006544">
    <property type="entry name" value="P-type_TPase_V"/>
</dbReference>
<feature type="transmembrane region" description="Helical" evidence="11">
    <location>
        <begin position="642"/>
        <end position="664"/>
    </location>
</feature>
<keyword evidence="5" id="KW-0547">Nucleotide-binding</keyword>
<keyword evidence="4" id="KW-0479">Metal-binding</keyword>
<organism evidence="15">
    <name type="scientific">Amphora coffeiformis</name>
    <dbReference type="NCBI Taxonomy" id="265554"/>
    <lineage>
        <taxon>Eukaryota</taxon>
        <taxon>Sar</taxon>
        <taxon>Stramenopiles</taxon>
        <taxon>Ochrophyta</taxon>
        <taxon>Bacillariophyta</taxon>
        <taxon>Bacillariophyceae</taxon>
        <taxon>Bacillariophycidae</taxon>
        <taxon>Thalassiophysales</taxon>
        <taxon>Catenulaceae</taxon>
        <taxon>Amphora</taxon>
    </lineage>
</organism>
<dbReference type="Gene3D" id="3.40.50.1000">
    <property type="entry name" value="HAD superfamily/HAD-like"/>
    <property type="match status" value="1"/>
</dbReference>
<feature type="domain" description="P-type ATPase A" evidence="13">
    <location>
        <begin position="509"/>
        <end position="627"/>
    </location>
</feature>
<dbReference type="SUPFAM" id="SSF56784">
    <property type="entry name" value="HAD-like"/>
    <property type="match status" value="1"/>
</dbReference>
<dbReference type="PROSITE" id="PS01229">
    <property type="entry name" value="COF_2"/>
    <property type="match status" value="1"/>
</dbReference>
<keyword evidence="8" id="KW-1278">Translocase</keyword>
<dbReference type="Gene3D" id="3.40.1110.10">
    <property type="entry name" value="Calcium-transporting ATPase, cytoplasmic domain N"/>
    <property type="match status" value="1"/>
</dbReference>
<dbReference type="Pfam" id="PF00690">
    <property type="entry name" value="Cation_ATPase_N"/>
    <property type="match status" value="1"/>
</dbReference>
<evidence type="ECO:0000256" key="8">
    <source>
        <dbReference type="ARBA" id="ARBA00022967"/>
    </source>
</evidence>
<evidence type="ECO:0000256" key="5">
    <source>
        <dbReference type="ARBA" id="ARBA00022741"/>
    </source>
</evidence>
<dbReference type="InterPro" id="IPR023298">
    <property type="entry name" value="ATPase_P-typ_TM_dom_sf"/>
</dbReference>
<comment type="subcellular location">
    <subcellularLocation>
        <location evidence="1">Membrane</location>
        <topology evidence="1">Multi-pass membrane protein</topology>
    </subcellularLocation>
</comment>
<evidence type="ECO:0000256" key="4">
    <source>
        <dbReference type="ARBA" id="ARBA00022723"/>
    </source>
</evidence>
<keyword evidence="7" id="KW-0460">Magnesium</keyword>
<feature type="transmembrane region" description="Helical" evidence="11">
    <location>
        <begin position="162"/>
        <end position="179"/>
    </location>
</feature>
<feature type="transmembrane region" description="Helical" evidence="11">
    <location>
        <begin position="1263"/>
        <end position="1280"/>
    </location>
</feature>
<evidence type="ECO:0000256" key="12">
    <source>
        <dbReference type="SAM" id="SignalP"/>
    </source>
</evidence>
<dbReference type="EMBL" id="HBIM01004467">
    <property type="protein sequence ID" value="CAE0405862.1"/>
    <property type="molecule type" value="Transcribed_RNA"/>
</dbReference>
<dbReference type="SFLD" id="SFLDG00002">
    <property type="entry name" value="C1.7:_P-type_atpase_like"/>
    <property type="match status" value="1"/>
</dbReference>
<feature type="transmembrane region" description="Helical" evidence="11">
    <location>
        <begin position="331"/>
        <end position="352"/>
    </location>
</feature>
<dbReference type="InterPro" id="IPR023299">
    <property type="entry name" value="ATPase_P-typ_cyto_dom_N"/>
</dbReference>
<feature type="transmembrane region" description="Helical" evidence="11">
    <location>
        <begin position="1179"/>
        <end position="1203"/>
    </location>
</feature>
<dbReference type="SUPFAM" id="SSF81653">
    <property type="entry name" value="Calcium ATPase, transduction domain A"/>
    <property type="match status" value="1"/>
</dbReference>
<dbReference type="NCBIfam" id="TIGR01494">
    <property type="entry name" value="ATPase_P-type"/>
    <property type="match status" value="1"/>
</dbReference>
<accession>A0A7S3KZ57</accession>
<dbReference type="GO" id="GO:0046872">
    <property type="term" value="F:metal ion binding"/>
    <property type="evidence" value="ECO:0007669"/>
    <property type="project" value="UniProtKB-KW"/>
</dbReference>
<protein>
    <recommendedName>
        <fullName evidence="16">Cation-transporting P-type ATPase N-terminal domain-containing protein</fullName>
    </recommendedName>
</protein>
<dbReference type="SFLD" id="SFLDF00027">
    <property type="entry name" value="p-type_atpase"/>
    <property type="match status" value="1"/>
</dbReference>
<keyword evidence="6" id="KW-0067">ATP-binding</keyword>
<keyword evidence="12" id="KW-0732">Signal</keyword>
<evidence type="ECO:0000256" key="1">
    <source>
        <dbReference type="ARBA" id="ARBA00004141"/>
    </source>
</evidence>
<dbReference type="Pfam" id="PF00122">
    <property type="entry name" value="E1-E2_ATPase"/>
    <property type="match status" value="1"/>
</dbReference>
<feature type="transmembrane region" description="Helical" evidence="11">
    <location>
        <begin position="1325"/>
        <end position="1346"/>
    </location>
</feature>
<gene>
    <name evidence="15" type="ORF">ACOF00016_LOCUS3824</name>
</gene>
<keyword evidence="10 11" id="KW-0472">Membrane</keyword>
<dbReference type="GO" id="GO:0016887">
    <property type="term" value="F:ATP hydrolysis activity"/>
    <property type="evidence" value="ECO:0007669"/>
    <property type="project" value="InterPro"/>
</dbReference>
<dbReference type="GO" id="GO:0140358">
    <property type="term" value="F:P-type transmembrane transporter activity"/>
    <property type="evidence" value="ECO:0007669"/>
    <property type="project" value="InterPro"/>
</dbReference>
<evidence type="ECO:0000256" key="2">
    <source>
        <dbReference type="ARBA" id="ARBA00006000"/>
    </source>
</evidence>
<feature type="domain" description="Cation-transporting P-type ATPase N-terminal" evidence="14">
    <location>
        <begin position="417"/>
        <end position="458"/>
    </location>
</feature>
<dbReference type="SUPFAM" id="SSF81660">
    <property type="entry name" value="Metal cation-transporting ATPase, ATP-binding domain N"/>
    <property type="match status" value="1"/>
</dbReference>
<name>A0A7S3KZ57_9STRA</name>
<evidence type="ECO:0000259" key="13">
    <source>
        <dbReference type="Pfam" id="PF00122"/>
    </source>
</evidence>
<dbReference type="Gene3D" id="2.70.150.10">
    <property type="entry name" value="Calcium-transporting ATPase, cytoplasmic transduction domain A"/>
    <property type="match status" value="1"/>
</dbReference>
<dbReference type="PANTHER" id="PTHR45630:SF11">
    <property type="entry name" value="CATION-TRANSPORTING P-TYPE ATPASE N-TERMINAL DOMAIN-CONTAINING PROTEIN"/>
    <property type="match status" value="1"/>
</dbReference>
<dbReference type="SUPFAM" id="SSF81665">
    <property type="entry name" value="Calcium ATPase, transmembrane domain M"/>
    <property type="match status" value="1"/>
</dbReference>
<evidence type="ECO:0000256" key="6">
    <source>
        <dbReference type="ARBA" id="ARBA00022840"/>
    </source>
</evidence>
<dbReference type="PANTHER" id="PTHR45630">
    <property type="entry name" value="CATION-TRANSPORTING ATPASE-RELATED"/>
    <property type="match status" value="1"/>
</dbReference>
<dbReference type="InterPro" id="IPR036412">
    <property type="entry name" value="HAD-like_sf"/>
</dbReference>
<evidence type="ECO:0008006" key="16">
    <source>
        <dbReference type="Google" id="ProtNLM"/>
    </source>
</evidence>
<evidence type="ECO:0000259" key="14">
    <source>
        <dbReference type="Pfam" id="PF00690"/>
    </source>
</evidence>
<comment type="similarity">
    <text evidence="2">Belongs to the cation transport ATPase (P-type) (TC 3.A.3) family. Type V subfamily.</text>
</comment>
<dbReference type="SFLD" id="SFLDS00003">
    <property type="entry name" value="Haloacid_Dehalogenase"/>
    <property type="match status" value="1"/>
</dbReference>
<reference evidence="15" key="1">
    <citation type="submission" date="2021-01" db="EMBL/GenBank/DDBJ databases">
        <authorList>
            <person name="Corre E."/>
            <person name="Pelletier E."/>
            <person name="Niang G."/>
            <person name="Scheremetjew M."/>
            <person name="Finn R."/>
            <person name="Kale V."/>
            <person name="Holt S."/>
            <person name="Cochrane G."/>
            <person name="Meng A."/>
            <person name="Brown T."/>
            <person name="Cohen L."/>
        </authorList>
    </citation>
    <scope>NUCLEOTIDE SEQUENCE</scope>
    <source>
        <strain evidence="15">CCMP127</strain>
    </source>
</reference>
<keyword evidence="9 11" id="KW-1133">Transmembrane helix</keyword>
<proteinExistence type="inferred from homology"/>
<evidence type="ECO:0000256" key="3">
    <source>
        <dbReference type="ARBA" id="ARBA00022692"/>
    </source>
</evidence>
<evidence type="ECO:0000256" key="10">
    <source>
        <dbReference type="ARBA" id="ARBA00023136"/>
    </source>
</evidence>
<feature type="signal peptide" evidence="12">
    <location>
        <begin position="1"/>
        <end position="30"/>
    </location>
</feature>
<dbReference type="GO" id="GO:0005524">
    <property type="term" value="F:ATP binding"/>
    <property type="evidence" value="ECO:0007669"/>
    <property type="project" value="UniProtKB-KW"/>
</dbReference>